<dbReference type="AlphaFoldDB" id="A0A8H4NNW6"/>
<dbReference type="Gene3D" id="1.10.630.10">
    <property type="entry name" value="Cytochrome P450"/>
    <property type="match status" value="1"/>
</dbReference>
<comment type="similarity">
    <text evidence="1 6">Belongs to the cytochrome P450 family.</text>
</comment>
<keyword evidence="6" id="KW-0503">Monooxygenase</keyword>
<keyword evidence="4 5" id="KW-0408">Iron</keyword>
<keyword evidence="7" id="KW-0472">Membrane</keyword>
<dbReference type="PRINTS" id="PR00385">
    <property type="entry name" value="P450"/>
</dbReference>
<name>A0A8H4NNW6_9HYPO</name>
<protein>
    <recommendedName>
        <fullName evidence="10">Cytochrome P450</fullName>
    </recommendedName>
</protein>
<dbReference type="InterPro" id="IPR017972">
    <property type="entry name" value="Cyt_P450_CS"/>
</dbReference>
<evidence type="ECO:0000256" key="6">
    <source>
        <dbReference type="RuleBase" id="RU000461"/>
    </source>
</evidence>
<evidence type="ECO:0000313" key="9">
    <source>
        <dbReference type="Proteomes" id="UP000605986"/>
    </source>
</evidence>
<dbReference type="GO" id="GO:0020037">
    <property type="term" value="F:heme binding"/>
    <property type="evidence" value="ECO:0007669"/>
    <property type="project" value="InterPro"/>
</dbReference>
<dbReference type="GO" id="GO:0004497">
    <property type="term" value="F:monooxygenase activity"/>
    <property type="evidence" value="ECO:0007669"/>
    <property type="project" value="UniProtKB-KW"/>
</dbReference>
<dbReference type="SUPFAM" id="SSF48264">
    <property type="entry name" value="Cytochrome P450"/>
    <property type="match status" value="1"/>
</dbReference>
<keyword evidence="5 6" id="KW-0349">Heme</keyword>
<dbReference type="GO" id="GO:0006629">
    <property type="term" value="P:lipid metabolic process"/>
    <property type="evidence" value="ECO:0007669"/>
    <property type="project" value="UniProtKB-ARBA"/>
</dbReference>
<evidence type="ECO:0000256" key="3">
    <source>
        <dbReference type="ARBA" id="ARBA00023002"/>
    </source>
</evidence>
<proteinExistence type="inferred from homology"/>
<dbReference type="InterPro" id="IPR002401">
    <property type="entry name" value="Cyt_P450_E_grp-I"/>
</dbReference>
<keyword evidence="9" id="KW-1185">Reference proteome</keyword>
<dbReference type="OrthoDB" id="1470350at2759"/>
<sequence>MALLSLSLQNIFILTAIASIVLYIWEKRRPKITRNGEPLRKPPNSLPLVGNGIIFLQPRQRLFSWFHRCERLYGYSTLCITVPTLPPGVIINDPQNLDFIFRNEGVFEKGDFFKQRSWDLFGHGIINVDGEFWRLQRKAGLRFLSAAALKTLTNVRLPEYLDQAIRVLNARESGKEVVDLQAVIHEVTTQLMGRMAYNMEMHADDDFTVAFEHASGATAERFQNPLWFFTEIFTGSRMRRSIRTVKAYGKGIVKSAVADRKETEGKTNSDAPGSLIQSLLDSIGDEDLVADAALNYLSAGRDTVAQALTWTLYLLMKHPDVIIKLRQSIQDLRDEAGNQPDSENDPELLTPVRLPFVLAVFYESLRLRPPIPFEIKQAQQATTLPDGTFLPAGAIVLWCAWAMGRSHSTWGLDADEFRPERWLTTSPSGDVIVAQRPAAEFPVFNGGPRVCLGKKMAELVAVQTLARLVPLFDFKPAFEGERVSKSSLTLPMEGGLPVYVCAT</sequence>
<comment type="cofactor">
    <cofactor evidence="5">
        <name>heme</name>
        <dbReference type="ChEBI" id="CHEBI:30413"/>
    </cofactor>
</comment>
<evidence type="ECO:0000256" key="5">
    <source>
        <dbReference type="PIRSR" id="PIRSR602401-1"/>
    </source>
</evidence>
<feature type="transmembrane region" description="Helical" evidence="7">
    <location>
        <begin position="6"/>
        <end position="25"/>
    </location>
</feature>
<reference evidence="8" key="1">
    <citation type="submission" date="2020-01" db="EMBL/GenBank/DDBJ databases">
        <title>Identification and distribution of gene clusters putatively required for synthesis of sphingolipid metabolism inhibitors in phylogenetically diverse species of the filamentous fungus Fusarium.</title>
        <authorList>
            <person name="Kim H.-S."/>
            <person name="Busman M."/>
            <person name="Brown D.W."/>
            <person name="Divon H."/>
            <person name="Uhlig S."/>
            <person name="Proctor R.H."/>
        </authorList>
    </citation>
    <scope>NUCLEOTIDE SEQUENCE</scope>
    <source>
        <strain evidence="8">NRRL 53441</strain>
    </source>
</reference>
<organism evidence="8 9">
    <name type="scientific">Fusarium austroafricanum</name>
    <dbReference type="NCBI Taxonomy" id="2364996"/>
    <lineage>
        <taxon>Eukaryota</taxon>
        <taxon>Fungi</taxon>
        <taxon>Dikarya</taxon>
        <taxon>Ascomycota</taxon>
        <taxon>Pezizomycotina</taxon>
        <taxon>Sordariomycetes</taxon>
        <taxon>Hypocreomycetidae</taxon>
        <taxon>Hypocreales</taxon>
        <taxon>Nectriaceae</taxon>
        <taxon>Fusarium</taxon>
        <taxon>Fusarium concolor species complex</taxon>
    </lineage>
</organism>
<dbReference type="Pfam" id="PF00067">
    <property type="entry name" value="p450"/>
    <property type="match status" value="1"/>
</dbReference>
<evidence type="ECO:0000256" key="7">
    <source>
        <dbReference type="SAM" id="Phobius"/>
    </source>
</evidence>
<evidence type="ECO:0000256" key="2">
    <source>
        <dbReference type="ARBA" id="ARBA00022723"/>
    </source>
</evidence>
<dbReference type="InterPro" id="IPR036396">
    <property type="entry name" value="Cyt_P450_sf"/>
</dbReference>
<dbReference type="PANTHER" id="PTHR24296">
    <property type="entry name" value="CYTOCHROME P450"/>
    <property type="match status" value="1"/>
</dbReference>
<accession>A0A8H4NNW6</accession>
<gene>
    <name evidence="8" type="ORF">F53441_11816</name>
</gene>
<feature type="binding site" description="axial binding residue" evidence="5">
    <location>
        <position position="451"/>
    </location>
    <ligand>
        <name>heme</name>
        <dbReference type="ChEBI" id="CHEBI:30413"/>
    </ligand>
    <ligandPart>
        <name>Fe</name>
        <dbReference type="ChEBI" id="CHEBI:18248"/>
    </ligandPart>
</feature>
<evidence type="ECO:0000256" key="1">
    <source>
        <dbReference type="ARBA" id="ARBA00010617"/>
    </source>
</evidence>
<evidence type="ECO:0000313" key="8">
    <source>
        <dbReference type="EMBL" id="KAF4442140.1"/>
    </source>
</evidence>
<dbReference type="PROSITE" id="PS00086">
    <property type="entry name" value="CYTOCHROME_P450"/>
    <property type="match status" value="1"/>
</dbReference>
<keyword evidence="2 5" id="KW-0479">Metal-binding</keyword>
<dbReference type="Proteomes" id="UP000605986">
    <property type="component" value="Unassembled WGS sequence"/>
</dbReference>
<dbReference type="GO" id="GO:0005506">
    <property type="term" value="F:iron ion binding"/>
    <property type="evidence" value="ECO:0007669"/>
    <property type="project" value="InterPro"/>
</dbReference>
<evidence type="ECO:0008006" key="10">
    <source>
        <dbReference type="Google" id="ProtNLM"/>
    </source>
</evidence>
<dbReference type="EMBL" id="JAADJG010000606">
    <property type="protein sequence ID" value="KAF4442140.1"/>
    <property type="molecule type" value="Genomic_DNA"/>
</dbReference>
<evidence type="ECO:0000256" key="4">
    <source>
        <dbReference type="ARBA" id="ARBA00023004"/>
    </source>
</evidence>
<dbReference type="PRINTS" id="PR00463">
    <property type="entry name" value="EP450I"/>
</dbReference>
<keyword evidence="3 6" id="KW-0560">Oxidoreductase</keyword>
<dbReference type="InterPro" id="IPR001128">
    <property type="entry name" value="Cyt_P450"/>
</dbReference>
<dbReference type="GO" id="GO:0016705">
    <property type="term" value="F:oxidoreductase activity, acting on paired donors, with incorporation or reduction of molecular oxygen"/>
    <property type="evidence" value="ECO:0007669"/>
    <property type="project" value="InterPro"/>
</dbReference>
<keyword evidence="7" id="KW-0812">Transmembrane</keyword>
<keyword evidence="7" id="KW-1133">Transmembrane helix</keyword>
<comment type="caution">
    <text evidence="8">The sequence shown here is derived from an EMBL/GenBank/DDBJ whole genome shotgun (WGS) entry which is preliminary data.</text>
</comment>